<evidence type="ECO:0000313" key="2">
    <source>
        <dbReference type="Proteomes" id="UP000790377"/>
    </source>
</evidence>
<sequence length="250" mass="28321">MFSLQVRPSVRAASARPWVTLVQRSPRILSSNYSQQFQPHSYPVVTSLPKTCPSCGALLPTLLPVCPACNYIARVHSSISFHEYFGLPYDPNPFILDTSLLRRRFLDSQKVSHPDAWATKDNDLRDAALDVSNAVNTAYKTLLTPLSRVEYILQRQGIETGEADQLEDLDLISEIMEVREEIDNIQADYIGRLHSLESENNIKIHNTLKIIEDLVAKREWDGVRTAAIRLKYLQGITNAIKSRLEFLDNA</sequence>
<comment type="caution">
    <text evidence="1">The sequence shown here is derived from an EMBL/GenBank/DDBJ whole genome shotgun (WGS) entry which is preliminary data.</text>
</comment>
<protein>
    <submittedName>
        <fullName evidence="1">Uncharacterized protein</fullName>
    </submittedName>
</protein>
<organism evidence="1 2">
    <name type="scientific">Hygrophoropsis aurantiaca</name>
    <dbReference type="NCBI Taxonomy" id="72124"/>
    <lineage>
        <taxon>Eukaryota</taxon>
        <taxon>Fungi</taxon>
        <taxon>Dikarya</taxon>
        <taxon>Basidiomycota</taxon>
        <taxon>Agaricomycotina</taxon>
        <taxon>Agaricomycetes</taxon>
        <taxon>Agaricomycetidae</taxon>
        <taxon>Boletales</taxon>
        <taxon>Coniophorineae</taxon>
        <taxon>Hygrophoropsidaceae</taxon>
        <taxon>Hygrophoropsis</taxon>
    </lineage>
</organism>
<evidence type="ECO:0000313" key="1">
    <source>
        <dbReference type="EMBL" id="KAH7911205.1"/>
    </source>
</evidence>
<dbReference type="Proteomes" id="UP000790377">
    <property type="component" value="Unassembled WGS sequence"/>
</dbReference>
<accession>A0ACB8ACT3</accession>
<proteinExistence type="predicted"/>
<gene>
    <name evidence="1" type="ORF">BJ138DRAFT_1126231</name>
</gene>
<keyword evidence="2" id="KW-1185">Reference proteome</keyword>
<name>A0ACB8ACT3_9AGAM</name>
<reference evidence="1" key="1">
    <citation type="journal article" date="2021" name="New Phytol.">
        <title>Evolutionary innovations through gain and loss of genes in the ectomycorrhizal Boletales.</title>
        <authorList>
            <person name="Wu G."/>
            <person name="Miyauchi S."/>
            <person name="Morin E."/>
            <person name="Kuo A."/>
            <person name="Drula E."/>
            <person name="Varga T."/>
            <person name="Kohler A."/>
            <person name="Feng B."/>
            <person name="Cao Y."/>
            <person name="Lipzen A."/>
            <person name="Daum C."/>
            <person name="Hundley H."/>
            <person name="Pangilinan J."/>
            <person name="Johnson J."/>
            <person name="Barry K."/>
            <person name="LaButti K."/>
            <person name="Ng V."/>
            <person name="Ahrendt S."/>
            <person name="Min B."/>
            <person name="Choi I.G."/>
            <person name="Park H."/>
            <person name="Plett J.M."/>
            <person name="Magnuson J."/>
            <person name="Spatafora J.W."/>
            <person name="Nagy L.G."/>
            <person name="Henrissat B."/>
            <person name="Grigoriev I.V."/>
            <person name="Yang Z.L."/>
            <person name="Xu J."/>
            <person name="Martin F.M."/>
        </authorList>
    </citation>
    <scope>NUCLEOTIDE SEQUENCE</scope>
    <source>
        <strain evidence="1">ATCC 28755</strain>
    </source>
</reference>
<dbReference type="EMBL" id="MU267686">
    <property type="protein sequence ID" value="KAH7911205.1"/>
    <property type="molecule type" value="Genomic_DNA"/>
</dbReference>